<keyword evidence="1" id="KW-1133">Transmembrane helix</keyword>
<accession>A0AAV6JP21</accession>
<keyword evidence="1" id="KW-0472">Membrane</keyword>
<dbReference type="PANTHER" id="PTHR47292">
    <property type="entry name" value="TRANSCRIPTION ELONGATION FACTOR (TFIIS) FAMILY PROTEIN-RELATED"/>
    <property type="match status" value="1"/>
</dbReference>
<dbReference type="Proteomes" id="UP000823749">
    <property type="component" value="Chromosome 7"/>
</dbReference>
<dbReference type="EMBL" id="JACTNZ010000007">
    <property type="protein sequence ID" value="KAG5542453.1"/>
    <property type="molecule type" value="Genomic_DNA"/>
</dbReference>
<feature type="transmembrane region" description="Helical" evidence="1">
    <location>
        <begin position="33"/>
        <end position="59"/>
    </location>
</feature>
<dbReference type="PANTHER" id="PTHR47292:SF1">
    <property type="entry name" value="TRANSCRIPTION ELONGATION FACTOR (TFIIS) FAMILY PROTEIN"/>
    <property type="match status" value="1"/>
</dbReference>
<reference evidence="2" key="1">
    <citation type="submission" date="2020-08" db="EMBL/GenBank/DDBJ databases">
        <title>Plant Genome Project.</title>
        <authorList>
            <person name="Zhang R.-G."/>
        </authorList>
    </citation>
    <scope>NUCLEOTIDE SEQUENCE</scope>
    <source>
        <strain evidence="2">WSP0</strain>
        <tissue evidence="2">Leaf</tissue>
    </source>
</reference>
<gene>
    <name evidence="2" type="ORF">RHGRI_022103</name>
</gene>
<evidence type="ECO:0000256" key="1">
    <source>
        <dbReference type="SAM" id="Phobius"/>
    </source>
</evidence>
<protein>
    <submittedName>
        <fullName evidence="2">Uncharacterized protein</fullName>
    </submittedName>
</protein>
<dbReference type="AlphaFoldDB" id="A0AAV6JP21"/>
<keyword evidence="1" id="KW-0812">Transmembrane</keyword>
<evidence type="ECO:0000313" key="3">
    <source>
        <dbReference type="Proteomes" id="UP000823749"/>
    </source>
</evidence>
<proteinExistence type="predicted"/>
<keyword evidence="3" id="KW-1185">Reference proteome</keyword>
<organism evidence="2 3">
    <name type="scientific">Rhododendron griersonianum</name>
    <dbReference type="NCBI Taxonomy" id="479676"/>
    <lineage>
        <taxon>Eukaryota</taxon>
        <taxon>Viridiplantae</taxon>
        <taxon>Streptophyta</taxon>
        <taxon>Embryophyta</taxon>
        <taxon>Tracheophyta</taxon>
        <taxon>Spermatophyta</taxon>
        <taxon>Magnoliopsida</taxon>
        <taxon>eudicotyledons</taxon>
        <taxon>Gunneridae</taxon>
        <taxon>Pentapetalae</taxon>
        <taxon>asterids</taxon>
        <taxon>Ericales</taxon>
        <taxon>Ericaceae</taxon>
        <taxon>Ericoideae</taxon>
        <taxon>Rhodoreae</taxon>
        <taxon>Rhododendron</taxon>
    </lineage>
</organism>
<sequence>MDLQFDYILLIKKQLICREVEEKRSWFRKKETGLRVASLSFVCLGPTFISSLGMMLSYAELPLLFVKMWDDVLAQSKDGHTSTARVSELANVMQMEKDCIAKNVGDATWKWWLKDAPNSGEDTSDNFLEESILLHKIRRIFVLIWMTVNNLLGHFSDKVKDRARVLFDRWKPDGDSDVVPQDVDKAGVRVISPSGGFPKASLDGDMDYTGLGICWSQTKALKYGGHNSPNRFGAMGASV</sequence>
<comment type="caution">
    <text evidence="2">The sequence shown here is derived from an EMBL/GenBank/DDBJ whole genome shotgun (WGS) entry which is preliminary data.</text>
</comment>
<evidence type="ECO:0000313" key="2">
    <source>
        <dbReference type="EMBL" id="KAG5542453.1"/>
    </source>
</evidence>
<name>A0AAV6JP21_9ERIC</name>